<reference evidence="1 2" key="1">
    <citation type="journal article" date="2013" name="Nat. Commun.">
        <title>The evolution and pathogenic mechanisms of the rice sheath blight pathogen.</title>
        <authorList>
            <person name="Zheng A."/>
            <person name="Lin R."/>
            <person name="Xu L."/>
            <person name="Qin P."/>
            <person name="Tang C."/>
            <person name="Ai P."/>
            <person name="Zhang D."/>
            <person name="Liu Y."/>
            <person name="Sun Z."/>
            <person name="Feng H."/>
            <person name="Wang Y."/>
            <person name="Chen Y."/>
            <person name="Liang X."/>
            <person name="Fu R."/>
            <person name="Li Q."/>
            <person name="Zhang J."/>
            <person name="Yu X."/>
            <person name="Xie Z."/>
            <person name="Ding L."/>
            <person name="Guan P."/>
            <person name="Tang J."/>
            <person name="Liang Y."/>
            <person name="Wang S."/>
            <person name="Deng Q."/>
            <person name="Li S."/>
            <person name="Zhu J."/>
            <person name="Wang L."/>
            <person name="Liu H."/>
            <person name="Li P."/>
        </authorList>
    </citation>
    <scope>NUCLEOTIDE SEQUENCE [LARGE SCALE GENOMIC DNA]</scope>
    <source>
        <strain evidence="2">AG-1 IA</strain>
    </source>
</reference>
<accession>L8WVI6</accession>
<dbReference type="EMBL" id="AFRT01001338">
    <property type="protein sequence ID" value="ELU40802.1"/>
    <property type="molecule type" value="Genomic_DNA"/>
</dbReference>
<dbReference type="AlphaFoldDB" id="L8WVI6"/>
<dbReference type="HOGENOM" id="CLU_2980696_0_0_1"/>
<sequence length="58" mass="6626">MCQTQQCLKLALELSSFKAPPLGPMRRVCLALFKRDITELRSFYSNLVDRNGPGELRL</sequence>
<comment type="caution">
    <text evidence="1">The sequence shown here is derived from an EMBL/GenBank/DDBJ whole genome shotgun (WGS) entry which is preliminary data.</text>
</comment>
<keyword evidence="2" id="KW-1185">Reference proteome</keyword>
<dbReference type="Proteomes" id="UP000011668">
    <property type="component" value="Unassembled WGS sequence"/>
</dbReference>
<gene>
    <name evidence="1" type="ORF">AG1IA_05174</name>
</gene>
<organism evidence="1 2">
    <name type="scientific">Thanatephorus cucumeris (strain AG1-IA)</name>
    <name type="common">Rice sheath blight fungus</name>
    <name type="synonym">Rhizoctonia solani</name>
    <dbReference type="NCBI Taxonomy" id="983506"/>
    <lineage>
        <taxon>Eukaryota</taxon>
        <taxon>Fungi</taxon>
        <taxon>Dikarya</taxon>
        <taxon>Basidiomycota</taxon>
        <taxon>Agaricomycotina</taxon>
        <taxon>Agaricomycetes</taxon>
        <taxon>Cantharellales</taxon>
        <taxon>Ceratobasidiaceae</taxon>
        <taxon>Rhizoctonia</taxon>
        <taxon>Rhizoctonia solani AG-1</taxon>
    </lineage>
</organism>
<protein>
    <submittedName>
        <fullName evidence="1">Uncharacterized protein</fullName>
    </submittedName>
</protein>
<evidence type="ECO:0000313" key="1">
    <source>
        <dbReference type="EMBL" id="ELU40802.1"/>
    </source>
</evidence>
<evidence type="ECO:0000313" key="2">
    <source>
        <dbReference type="Proteomes" id="UP000011668"/>
    </source>
</evidence>
<proteinExistence type="predicted"/>
<name>L8WVI6_THACA</name>